<feature type="transmembrane region" description="Helical" evidence="1">
    <location>
        <begin position="48"/>
        <end position="67"/>
    </location>
</feature>
<keyword evidence="1" id="KW-0472">Membrane</keyword>
<proteinExistence type="predicted"/>
<feature type="domain" description="DUF2062" evidence="2">
    <location>
        <begin position="3"/>
        <end position="161"/>
    </location>
</feature>
<feature type="transmembrane region" description="Helical" evidence="1">
    <location>
        <begin position="79"/>
        <end position="99"/>
    </location>
</feature>
<reference evidence="3" key="1">
    <citation type="submission" date="2017-05" db="EMBL/GenBank/DDBJ databases">
        <authorList>
            <person name="Imhoff J.F."/>
            <person name="Rahn T."/>
            <person name="Kuenzel S."/>
            <person name="Neulinger S.C."/>
        </authorList>
    </citation>
    <scope>NUCLEOTIDE SEQUENCE</scope>
    <source>
        <strain evidence="3">LMG 28126</strain>
    </source>
</reference>
<dbReference type="PANTHER" id="PTHR40547">
    <property type="entry name" value="SLL0298 PROTEIN"/>
    <property type="match status" value="1"/>
</dbReference>
<dbReference type="AlphaFoldDB" id="A0A934TI96"/>
<reference evidence="3" key="2">
    <citation type="journal article" date="2020" name="Microorganisms">
        <title>Osmotic Adaptation and Compatible Solute Biosynthesis of Phototrophic Bacteria as Revealed from Genome Analyses.</title>
        <authorList>
            <person name="Imhoff J.F."/>
            <person name="Rahn T."/>
            <person name="Kunzel S."/>
            <person name="Keller A."/>
            <person name="Neulinger S.C."/>
        </authorList>
    </citation>
    <scope>NUCLEOTIDE SEQUENCE</scope>
    <source>
        <strain evidence="3">LMG 28126</strain>
    </source>
</reference>
<comment type="caution">
    <text evidence="3">The sequence shown here is derived from an EMBL/GenBank/DDBJ whole genome shotgun (WGS) entry which is preliminary data.</text>
</comment>
<feature type="transmembrane region" description="Helical" evidence="1">
    <location>
        <begin position="127"/>
        <end position="153"/>
    </location>
</feature>
<dbReference type="Pfam" id="PF09835">
    <property type="entry name" value="DUF2062"/>
    <property type="match status" value="1"/>
</dbReference>
<evidence type="ECO:0000313" key="3">
    <source>
        <dbReference type="EMBL" id="MBK5926705.1"/>
    </source>
</evidence>
<organism evidence="3 4">
    <name type="scientific">Rhodobaculum claviforme</name>
    <dbReference type="NCBI Taxonomy" id="1549854"/>
    <lineage>
        <taxon>Bacteria</taxon>
        <taxon>Pseudomonadati</taxon>
        <taxon>Pseudomonadota</taxon>
        <taxon>Alphaproteobacteria</taxon>
        <taxon>Rhodobacterales</taxon>
        <taxon>Paracoccaceae</taxon>
        <taxon>Rhodobaculum</taxon>
    </lineage>
</organism>
<dbReference type="PANTHER" id="PTHR40547:SF1">
    <property type="entry name" value="SLL0298 PROTEIN"/>
    <property type="match status" value="1"/>
</dbReference>
<dbReference type="EMBL" id="NHSD01000155">
    <property type="protein sequence ID" value="MBK5926705.1"/>
    <property type="molecule type" value="Genomic_DNA"/>
</dbReference>
<gene>
    <name evidence="3" type="ORF">CCR87_04980</name>
</gene>
<keyword evidence="1" id="KW-1133">Transmembrane helix</keyword>
<dbReference type="Proteomes" id="UP000706333">
    <property type="component" value="Unassembled WGS sequence"/>
</dbReference>
<evidence type="ECO:0000256" key="1">
    <source>
        <dbReference type="SAM" id="Phobius"/>
    </source>
</evidence>
<evidence type="ECO:0000259" key="2">
    <source>
        <dbReference type="Pfam" id="PF09835"/>
    </source>
</evidence>
<evidence type="ECO:0000313" key="4">
    <source>
        <dbReference type="Proteomes" id="UP000706333"/>
    </source>
</evidence>
<keyword evidence="4" id="KW-1185">Reference proteome</keyword>
<feature type="transmembrane region" description="Helical" evidence="1">
    <location>
        <begin position="21"/>
        <end position="42"/>
    </location>
</feature>
<protein>
    <recommendedName>
        <fullName evidence="2">DUF2062 domain-containing protein</fullName>
    </recommendedName>
</protein>
<sequence length="179" mass="19591">MGHRLSRLPDTPRRIARGIAAGMFASCTPLFGLHFVIAALGARLLGGNILAALLGTFLGNPLTFPLIVETSVQLGSWMLGLGGGLHFPQVMAAFGYAWAELWTNLYALVAGEAPNWLRLRLFFNRVFLPYLLGGMVLGVVSGVGVYFASLPLIRAYQTRRHNRLRARFEASRAARPPRD</sequence>
<keyword evidence="1" id="KW-0812">Transmembrane</keyword>
<name>A0A934TI96_9RHOB</name>
<accession>A0A934TI96</accession>
<dbReference type="InterPro" id="IPR018639">
    <property type="entry name" value="DUF2062"/>
</dbReference>